<comment type="caution">
    <text evidence="1">The sequence shown here is derived from an EMBL/GenBank/DDBJ whole genome shotgun (WGS) entry which is preliminary data.</text>
</comment>
<dbReference type="Proteomes" id="UP001152130">
    <property type="component" value="Unassembled WGS sequence"/>
</dbReference>
<proteinExistence type="predicted"/>
<sequence>MDGVAFTWKDRNGYGVPYDMISFTPSAKRASIHYQAIVAYGRDELQRVGHHNSGIIVARARRAVRVWARCGSQDDPDIDVLEPRGLLTCVFARDRVIPAGEALMEVGRRPTRDNVLSASRAPFKSQRH</sequence>
<reference evidence="1" key="1">
    <citation type="submission" date="2022-10" db="EMBL/GenBank/DDBJ databases">
        <title>Fusarium specimens isolated from Avocado Roots.</title>
        <authorList>
            <person name="Stajich J."/>
            <person name="Roper C."/>
            <person name="Heimlech-Rivalta G."/>
        </authorList>
    </citation>
    <scope>NUCLEOTIDE SEQUENCE</scope>
    <source>
        <strain evidence="1">CF00143</strain>
    </source>
</reference>
<accession>A0A9W8PEV3</accession>
<evidence type="ECO:0000313" key="1">
    <source>
        <dbReference type="EMBL" id="KAJ4004295.1"/>
    </source>
</evidence>
<dbReference type="EMBL" id="JAPDHF010000024">
    <property type="protein sequence ID" value="KAJ4004295.1"/>
    <property type="molecule type" value="Genomic_DNA"/>
</dbReference>
<dbReference type="AlphaFoldDB" id="A0A9W8PEV3"/>
<protein>
    <submittedName>
        <fullName evidence="1">Uncharacterized protein</fullName>
    </submittedName>
</protein>
<name>A0A9W8PEV3_9HYPO</name>
<evidence type="ECO:0000313" key="2">
    <source>
        <dbReference type="Proteomes" id="UP001152130"/>
    </source>
</evidence>
<keyword evidence="2" id="KW-1185">Reference proteome</keyword>
<organism evidence="1 2">
    <name type="scientific">Fusarium irregulare</name>
    <dbReference type="NCBI Taxonomy" id="2494466"/>
    <lineage>
        <taxon>Eukaryota</taxon>
        <taxon>Fungi</taxon>
        <taxon>Dikarya</taxon>
        <taxon>Ascomycota</taxon>
        <taxon>Pezizomycotina</taxon>
        <taxon>Sordariomycetes</taxon>
        <taxon>Hypocreomycetidae</taxon>
        <taxon>Hypocreales</taxon>
        <taxon>Nectriaceae</taxon>
        <taxon>Fusarium</taxon>
        <taxon>Fusarium incarnatum-equiseti species complex</taxon>
    </lineage>
</organism>
<gene>
    <name evidence="1" type="ORF">NW766_011599</name>
</gene>